<name>A0A081RHY6_SPHCR</name>
<dbReference type="OrthoDB" id="1495368at2"/>
<gene>
    <name evidence="1" type="ORF">BV95_01038</name>
</gene>
<accession>A0A081RHY6</accession>
<evidence type="ECO:0000313" key="1">
    <source>
        <dbReference type="EMBL" id="KEQ54809.1"/>
    </source>
</evidence>
<dbReference type="Proteomes" id="UP000028411">
    <property type="component" value="Unassembled WGS sequence"/>
</dbReference>
<comment type="caution">
    <text evidence="1">The sequence shown here is derived from an EMBL/GenBank/DDBJ whole genome shotgun (WGS) entry which is preliminary data.</text>
</comment>
<dbReference type="RefSeq" id="WP_037448212.1">
    <property type="nucleotide sequence ID" value="NZ_JFHR01000007.1"/>
</dbReference>
<protein>
    <recommendedName>
        <fullName evidence="3">DUF3768 domain-containing protein</fullName>
    </recommendedName>
</protein>
<dbReference type="AlphaFoldDB" id="A0A081RHY6"/>
<dbReference type="Pfam" id="PF12599">
    <property type="entry name" value="DUF3768"/>
    <property type="match status" value="1"/>
</dbReference>
<reference evidence="1 2" key="1">
    <citation type="submission" date="2014-02" db="EMBL/GenBank/DDBJ databases">
        <title>Whole genome sequence of Sphingobium chlorophenolicum NBRC 16172.</title>
        <authorList>
            <person name="Gan H.M."/>
            <person name="Gan H.Y."/>
            <person name="Chew T.H."/>
            <person name="Savka M.A."/>
        </authorList>
    </citation>
    <scope>NUCLEOTIDE SEQUENCE [LARGE SCALE GENOMIC DNA]</scope>
    <source>
        <strain evidence="1 2">NBRC 16172</strain>
    </source>
</reference>
<dbReference type="eggNOG" id="ENOG5031BS0">
    <property type="taxonomic scope" value="Bacteria"/>
</dbReference>
<sequence length="116" mass="12881">MTDQLSRIATLNDRVRQGLDPAARIVITAACAAALAEGSDPDATLRAHGELLMAIDRCAFAADERDERRRGEVLFRGRAIRFAIDYYDRSLEWGSEDPGDPDVTTRVMTIMLPEDD</sequence>
<dbReference type="PATRIC" id="fig|46429.4.peg.998"/>
<dbReference type="EMBL" id="JFHR01000007">
    <property type="protein sequence ID" value="KEQ54809.1"/>
    <property type="molecule type" value="Genomic_DNA"/>
</dbReference>
<evidence type="ECO:0000313" key="2">
    <source>
        <dbReference type="Proteomes" id="UP000028411"/>
    </source>
</evidence>
<dbReference type="InterPro" id="IPR022243">
    <property type="entry name" value="DUF3768"/>
</dbReference>
<proteinExistence type="predicted"/>
<evidence type="ECO:0008006" key="3">
    <source>
        <dbReference type="Google" id="ProtNLM"/>
    </source>
</evidence>
<organism evidence="1 2">
    <name type="scientific">Sphingobium chlorophenolicum</name>
    <dbReference type="NCBI Taxonomy" id="46429"/>
    <lineage>
        <taxon>Bacteria</taxon>
        <taxon>Pseudomonadati</taxon>
        <taxon>Pseudomonadota</taxon>
        <taxon>Alphaproteobacteria</taxon>
        <taxon>Sphingomonadales</taxon>
        <taxon>Sphingomonadaceae</taxon>
        <taxon>Sphingobium</taxon>
    </lineage>
</organism>